<dbReference type="InterPro" id="IPR012797">
    <property type="entry name" value="CobF"/>
</dbReference>
<proteinExistence type="predicted"/>
<evidence type="ECO:0000256" key="1">
    <source>
        <dbReference type="ARBA" id="ARBA00004953"/>
    </source>
</evidence>
<comment type="pathway">
    <text evidence="1">Cofactor biosynthesis; adenosylcobalamin biosynthesis.</text>
</comment>
<evidence type="ECO:0000259" key="7">
    <source>
        <dbReference type="Pfam" id="PF00590"/>
    </source>
</evidence>
<name>A0A348G2A7_9HYPH</name>
<evidence type="ECO:0000313" key="8">
    <source>
        <dbReference type="EMBL" id="BBF93690.1"/>
    </source>
</evidence>
<dbReference type="PANTHER" id="PTHR43467">
    <property type="entry name" value="COBALT-PRECORRIN-2 C(20)-METHYLTRANSFERASE"/>
    <property type="match status" value="1"/>
</dbReference>
<evidence type="ECO:0000256" key="2">
    <source>
        <dbReference type="ARBA" id="ARBA00022573"/>
    </source>
</evidence>
<keyword evidence="2" id="KW-0169">Cobalamin biosynthesis</keyword>
<dbReference type="InterPro" id="IPR014777">
    <property type="entry name" value="4pyrrole_Mease_sub1"/>
</dbReference>
<accession>A0A348G2A7</accession>
<evidence type="ECO:0000313" key="9">
    <source>
        <dbReference type="Proteomes" id="UP000266934"/>
    </source>
</evidence>
<keyword evidence="9" id="KW-1185">Reference proteome</keyword>
<evidence type="ECO:0000256" key="5">
    <source>
        <dbReference type="ARBA" id="ARBA00022691"/>
    </source>
</evidence>
<dbReference type="CDD" id="cd11643">
    <property type="entry name" value="Precorrin-6A-synthase"/>
    <property type="match status" value="1"/>
</dbReference>
<evidence type="ECO:0000256" key="6">
    <source>
        <dbReference type="PIRNR" id="PIRNR036525"/>
    </source>
</evidence>
<dbReference type="GO" id="GO:0009236">
    <property type="term" value="P:cobalamin biosynthetic process"/>
    <property type="evidence" value="ECO:0007669"/>
    <property type="project" value="UniProtKB-KW"/>
</dbReference>
<dbReference type="KEGG" id="blag:BLTE_23750"/>
<dbReference type="RefSeq" id="WP_126400825.1">
    <property type="nucleotide sequence ID" value="NZ_AP018907.1"/>
</dbReference>
<dbReference type="Gene3D" id="3.40.1010.10">
    <property type="entry name" value="Cobalt-precorrin-4 Transmethylase, Domain 1"/>
    <property type="match status" value="1"/>
</dbReference>
<dbReference type="OrthoDB" id="9787471at2"/>
<dbReference type="PANTHER" id="PTHR43467:SF1">
    <property type="entry name" value="PRECORRIN-6A SYNTHASE [DEACETYLATING]"/>
    <property type="match status" value="1"/>
</dbReference>
<dbReference type="EC" id="2.1.1.152" evidence="6"/>
<dbReference type="NCBIfam" id="TIGR02434">
    <property type="entry name" value="CobF"/>
    <property type="match status" value="1"/>
</dbReference>
<evidence type="ECO:0000256" key="3">
    <source>
        <dbReference type="ARBA" id="ARBA00022603"/>
    </source>
</evidence>
<organism evidence="8 9">
    <name type="scientific">Blastochloris tepida</name>
    <dbReference type="NCBI Taxonomy" id="2233851"/>
    <lineage>
        <taxon>Bacteria</taxon>
        <taxon>Pseudomonadati</taxon>
        <taxon>Pseudomonadota</taxon>
        <taxon>Alphaproteobacteria</taxon>
        <taxon>Hyphomicrobiales</taxon>
        <taxon>Blastochloridaceae</taxon>
        <taxon>Blastochloris</taxon>
    </lineage>
</organism>
<comment type="catalytic activity">
    <reaction evidence="6">
        <text>precorrin-5 + S-adenosyl-L-methionine + H2O = precorrin-6A + acetate + S-adenosyl-L-homocysteine + 2 H(+)</text>
        <dbReference type="Rhea" id="RHEA:18261"/>
        <dbReference type="ChEBI" id="CHEBI:15377"/>
        <dbReference type="ChEBI" id="CHEBI:15378"/>
        <dbReference type="ChEBI" id="CHEBI:30089"/>
        <dbReference type="ChEBI" id="CHEBI:57856"/>
        <dbReference type="ChEBI" id="CHEBI:59789"/>
        <dbReference type="ChEBI" id="CHEBI:77871"/>
        <dbReference type="ChEBI" id="CHEBI:77872"/>
        <dbReference type="EC" id="2.1.1.152"/>
    </reaction>
</comment>
<dbReference type="AlphaFoldDB" id="A0A348G2A7"/>
<dbReference type="Gene3D" id="3.30.950.10">
    <property type="entry name" value="Methyltransferase, Cobalt-precorrin-4 Transmethylase, Domain 2"/>
    <property type="match status" value="1"/>
</dbReference>
<dbReference type="Proteomes" id="UP000266934">
    <property type="component" value="Chromosome"/>
</dbReference>
<dbReference type="Pfam" id="PF00590">
    <property type="entry name" value="TP_methylase"/>
    <property type="match status" value="1"/>
</dbReference>
<keyword evidence="4 6" id="KW-0808">Transferase</keyword>
<dbReference type="PIRSF" id="PIRSF036525">
    <property type="entry name" value="CobF"/>
    <property type="match status" value="1"/>
</dbReference>
<dbReference type="GO" id="GO:0043819">
    <property type="term" value="F:precorrin-6A synthase (deacetylating) activity"/>
    <property type="evidence" value="ECO:0007669"/>
    <property type="project" value="UniProtKB-EC"/>
</dbReference>
<gene>
    <name evidence="8" type="ORF">BLTE_23750</name>
</gene>
<dbReference type="InterPro" id="IPR035996">
    <property type="entry name" value="4pyrrol_Methylase_sf"/>
</dbReference>
<reference evidence="8 9" key="1">
    <citation type="submission" date="2018-08" db="EMBL/GenBank/DDBJ databases">
        <title>Complete genome sequencing of Blastochloris tepida GI.</title>
        <authorList>
            <person name="Tsukatani Y."/>
            <person name="Mori H."/>
        </authorList>
    </citation>
    <scope>NUCLEOTIDE SEQUENCE [LARGE SCALE GENOMIC DNA]</scope>
    <source>
        <strain evidence="8 9">GI</strain>
    </source>
</reference>
<sequence>MKTILLIGIGAGNPDHLTVQAIEALNAADVFFVVDKGARTADLIRLREDICARFIRQPRYRVAAIADPKRDRAPADYLAAVDTWHQERAEAYAAAIERELEDGQTGAFLVWGEPALYDSTIRILDRVLAQGRTAFEYRVIPGISAVQALTAAHRIPLNTIGGAVHVTTGRRIAEAVATGADTIVVMLDDGSSLEGFPRQDFDIFWGAYLGTPDEVLVSGPASEVTGDILRLRAERRAAKGWIMDSYLLRRRAGPFSG</sequence>
<keyword evidence="3 6" id="KW-0489">Methyltransferase</keyword>
<dbReference type="InterPro" id="IPR014776">
    <property type="entry name" value="4pyrrole_Mease_sub2"/>
</dbReference>
<dbReference type="SUPFAM" id="SSF53790">
    <property type="entry name" value="Tetrapyrrole methylase"/>
    <property type="match status" value="1"/>
</dbReference>
<comment type="function">
    <text evidence="6">Catalyzes the methylation of C-1 in precorrin-5 and the subsequent extrusion of acetic acid from the resulting intermediate to form cobalt-precorrin-6A.</text>
</comment>
<feature type="domain" description="Tetrapyrrole methylase" evidence="7">
    <location>
        <begin position="4"/>
        <end position="224"/>
    </location>
</feature>
<dbReference type="EMBL" id="AP018907">
    <property type="protein sequence ID" value="BBF93690.1"/>
    <property type="molecule type" value="Genomic_DNA"/>
</dbReference>
<dbReference type="GO" id="GO:0032259">
    <property type="term" value="P:methylation"/>
    <property type="evidence" value="ECO:0007669"/>
    <property type="project" value="UniProtKB-KW"/>
</dbReference>
<evidence type="ECO:0000256" key="4">
    <source>
        <dbReference type="ARBA" id="ARBA00022679"/>
    </source>
</evidence>
<keyword evidence="5 6" id="KW-0949">S-adenosyl-L-methionine</keyword>
<protein>
    <recommendedName>
        <fullName evidence="6">Precorrin-6A synthase [deacetylating]</fullName>
        <ecNumber evidence="6">2.1.1.152</ecNumber>
    </recommendedName>
</protein>
<dbReference type="InterPro" id="IPR000878">
    <property type="entry name" value="4pyrrol_Mease"/>
</dbReference>